<proteinExistence type="predicted"/>
<dbReference type="VEuPathDB" id="VectorBase:HLOH_055375"/>
<evidence type="ECO:0000313" key="1">
    <source>
        <dbReference type="EMBL" id="KAH9366786.1"/>
    </source>
</evidence>
<dbReference type="AlphaFoldDB" id="A0A9J6FU09"/>
<dbReference type="Proteomes" id="UP000821853">
    <property type="component" value="Chromosome 2"/>
</dbReference>
<comment type="caution">
    <text evidence="1">The sequence shown here is derived from an EMBL/GenBank/DDBJ whole genome shotgun (WGS) entry which is preliminary data.</text>
</comment>
<dbReference type="EMBL" id="JABSTR010000004">
    <property type="protein sequence ID" value="KAH9366786.1"/>
    <property type="molecule type" value="Genomic_DNA"/>
</dbReference>
<accession>A0A9J6FU09</accession>
<evidence type="ECO:0000313" key="2">
    <source>
        <dbReference type="Proteomes" id="UP000821853"/>
    </source>
</evidence>
<keyword evidence="2" id="KW-1185">Reference proteome</keyword>
<name>A0A9J6FU09_HAELO</name>
<protein>
    <submittedName>
        <fullName evidence="1">Uncharacterized protein</fullName>
    </submittedName>
</protein>
<sequence length="61" mass="6768">MAPPTFINNNPNWEAALHSNNPENQLRLVHLGLKRTGTGGLPSRGRRVWGLGRLGRSHMGR</sequence>
<gene>
    <name evidence="1" type="ORF">HPB48_014470</name>
</gene>
<organism evidence="1 2">
    <name type="scientific">Haemaphysalis longicornis</name>
    <name type="common">Bush tick</name>
    <dbReference type="NCBI Taxonomy" id="44386"/>
    <lineage>
        <taxon>Eukaryota</taxon>
        <taxon>Metazoa</taxon>
        <taxon>Ecdysozoa</taxon>
        <taxon>Arthropoda</taxon>
        <taxon>Chelicerata</taxon>
        <taxon>Arachnida</taxon>
        <taxon>Acari</taxon>
        <taxon>Parasitiformes</taxon>
        <taxon>Ixodida</taxon>
        <taxon>Ixodoidea</taxon>
        <taxon>Ixodidae</taxon>
        <taxon>Haemaphysalinae</taxon>
        <taxon>Haemaphysalis</taxon>
    </lineage>
</organism>
<reference evidence="1 2" key="1">
    <citation type="journal article" date="2020" name="Cell">
        <title>Large-Scale Comparative Analyses of Tick Genomes Elucidate Their Genetic Diversity and Vector Capacities.</title>
        <authorList>
            <consortium name="Tick Genome and Microbiome Consortium (TIGMIC)"/>
            <person name="Jia N."/>
            <person name="Wang J."/>
            <person name="Shi W."/>
            <person name="Du L."/>
            <person name="Sun Y."/>
            <person name="Zhan W."/>
            <person name="Jiang J.F."/>
            <person name="Wang Q."/>
            <person name="Zhang B."/>
            <person name="Ji P."/>
            <person name="Bell-Sakyi L."/>
            <person name="Cui X.M."/>
            <person name="Yuan T.T."/>
            <person name="Jiang B.G."/>
            <person name="Yang W.F."/>
            <person name="Lam T.T."/>
            <person name="Chang Q.C."/>
            <person name="Ding S.J."/>
            <person name="Wang X.J."/>
            <person name="Zhu J.G."/>
            <person name="Ruan X.D."/>
            <person name="Zhao L."/>
            <person name="Wei J.T."/>
            <person name="Ye R.Z."/>
            <person name="Que T.C."/>
            <person name="Du C.H."/>
            <person name="Zhou Y.H."/>
            <person name="Cheng J.X."/>
            <person name="Dai P.F."/>
            <person name="Guo W.B."/>
            <person name="Han X.H."/>
            <person name="Huang E.J."/>
            <person name="Li L.F."/>
            <person name="Wei W."/>
            <person name="Gao Y.C."/>
            <person name="Liu J.Z."/>
            <person name="Shao H.Z."/>
            <person name="Wang X."/>
            <person name="Wang C.C."/>
            <person name="Yang T.C."/>
            <person name="Huo Q.B."/>
            <person name="Li W."/>
            <person name="Chen H.Y."/>
            <person name="Chen S.E."/>
            <person name="Zhou L.G."/>
            <person name="Ni X.B."/>
            <person name="Tian J.H."/>
            <person name="Sheng Y."/>
            <person name="Liu T."/>
            <person name="Pan Y.S."/>
            <person name="Xia L.Y."/>
            <person name="Li J."/>
            <person name="Zhao F."/>
            <person name="Cao W.C."/>
        </authorList>
    </citation>
    <scope>NUCLEOTIDE SEQUENCE [LARGE SCALE GENOMIC DNA]</scope>
    <source>
        <strain evidence="1">HaeL-2018</strain>
    </source>
</reference>